<gene>
    <name evidence="8" type="ORF">V9T40_000471</name>
</gene>
<feature type="domain" description="LIM zinc-binding" evidence="7">
    <location>
        <begin position="31"/>
        <end position="107"/>
    </location>
</feature>
<evidence type="ECO:0000256" key="5">
    <source>
        <dbReference type="PROSITE-ProRule" id="PRU00125"/>
    </source>
</evidence>
<protein>
    <recommendedName>
        <fullName evidence="7">LIM zinc-binding domain-containing protein</fullName>
    </recommendedName>
</protein>
<proteinExistence type="predicted"/>
<dbReference type="SMART" id="SM00132">
    <property type="entry name" value="LIM"/>
    <property type="match status" value="1"/>
</dbReference>
<evidence type="ECO:0000259" key="7">
    <source>
        <dbReference type="PROSITE" id="PS50023"/>
    </source>
</evidence>
<keyword evidence="9" id="KW-1185">Reference proteome</keyword>
<organism evidence="8 9">
    <name type="scientific">Parthenolecanium corni</name>
    <dbReference type="NCBI Taxonomy" id="536013"/>
    <lineage>
        <taxon>Eukaryota</taxon>
        <taxon>Metazoa</taxon>
        <taxon>Ecdysozoa</taxon>
        <taxon>Arthropoda</taxon>
        <taxon>Hexapoda</taxon>
        <taxon>Insecta</taxon>
        <taxon>Pterygota</taxon>
        <taxon>Neoptera</taxon>
        <taxon>Paraneoptera</taxon>
        <taxon>Hemiptera</taxon>
        <taxon>Sternorrhyncha</taxon>
        <taxon>Coccoidea</taxon>
        <taxon>Coccidae</taxon>
        <taxon>Parthenolecanium</taxon>
    </lineage>
</organism>
<dbReference type="PANTHER" id="PTHR45787">
    <property type="entry name" value="LD11652P"/>
    <property type="match status" value="1"/>
</dbReference>
<comment type="caution">
    <text evidence="8">The sequence shown here is derived from an EMBL/GenBank/DDBJ whole genome shotgun (WGS) entry which is preliminary data.</text>
</comment>
<name>A0AAN9T9L0_9HEMI</name>
<dbReference type="GO" id="GO:0046872">
    <property type="term" value="F:metal ion binding"/>
    <property type="evidence" value="ECO:0007669"/>
    <property type="project" value="UniProtKB-KW"/>
</dbReference>
<accession>A0AAN9T9L0</accession>
<dbReference type="PANTHER" id="PTHR45787:SF13">
    <property type="entry name" value="LD11652P"/>
    <property type="match status" value="1"/>
</dbReference>
<sequence length="136" mass="14655">MVSGVEWSGVEWSGAERGVAKSSRKMFGSKAECSACGQTIAATELVQRPGGPSFSSSPVNARLPYVFHVGCFMCCKCNNKLAPGDRYCLTNTGNLVCEKDWPLLQFKGSPMVSGQQTTTGTTVRKGKVGRPRRSRD</sequence>
<feature type="region of interest" description="Disordered" evidence="6">
    <location>
        <begin position="111"/>
        <end position="136"/>
    </location>
</feature>
<keyword evidence="4 5" id="KW-0440">LIM domain</keyword>
<keyword evidence="3 5" id="KW-0862">Zinc</keyword>
<evidence type="ECO:0000256" key="6">
    <source>
        <dbReference type="SAM" id="MobiDB-lite"/>
    </source>
</evidence>
<evidence type="ECO:0000256" key="2">
    <source>
        <dbReference type="ARBA" id="ARBA00022737"/>
    </source>
</evidence>
<dbReference type="AlphaFoldDB" id="A0AAN9T9L0"/>
<dbReference type="Pfam" id="PF00412">
    <property type="entry name" value="LIM"/>
    <property type="match status" value="1"/>
</dbReference>
<feature type="compositionally biased region" description="Low complexity" evidence="6">
    <location>
        <begin position="114"/>
        <end position="123"/>
    </location>
</feature>
<dbReference type="Proteomes" id="UP001367676">
    <property type="component" value="Unassembled WGS sequence"/>
</dbReference>
<keyword evidence="2" id="KW-0677">Repeat</keyword>
<evidence type="ECO:0000256" key="1">
    <source>
        <dbReference type="ARBA" id="ARBA00022723"/>
    </source>
</evidence>
<reference evidence="8 9" key="1">
    <citation type="submission" date="2024-03" db="EMBL/GenBank/DDBJ databases">
        <title>Adaptation during the transition from Ophiocordyceps entomopathogen to insect associate is accompanied by gene loss and intensified selection.</title>
        <authorList>
            <person name="Ward C.M."/>
            <person name="Onetto C.A."/>
            <person name="Borneman A.R."/>
        </authorList>
    </citation>
    <scope>NUCLEOTIDE SEQUENCE [LARGE SCALE GENOMIC DNA]</scope>
    <source>
        <strain evidence="8">AWRI1</strain>
        <tissue evidence="8">Single Adult Female</tissue>
    </source>
</reference>
<dbReference type="InterPro" id="IPR050945">
    <property type="entry name" value="LMO_RBTN_TF"/>
</dbReference>
<keyword evidence="1 5" id="KW-0479">Metal-binding</keyword>
<evidence type="ECO:0000256" key="4">
    <source>
        <dbReference type="ARBA" id="ARBA00023038"/>
    </source>
</evidence>
<evidence type="ECO:0000313" key="8">
    <source>
        <dbReference type="EMBL" id="KAK7579842.1"/>
    </source>
</evidence>
<dbReference type="Gene3D" id="2.10.110.10">
    <property type="entry name" value="Cysteine Rich Protein"/>
    <property type="match status" value="1"/>
</dbReference>
<feature type="compositionally biased region" description="Basic residues" evidence="6">
    <location>
        <begin position="124"/>
        <end position="136"/>
    </location>
</feature>
<evidence type="ECO:0000256" key="3">
    <source>
        <dbReference type="ARBA" id="ARBA00022833"/>
    </source>
</evidence>
<dbReference type="InterPro" id="IPR001781">
    <property type="entry name" value="Znf_LIM"/>
</dbReference>
<dbReference type="PROSITE" id="PS50023">
    <property type="entry name" value="LIM_DOMAIN_2"/>
    <property type="match status" value="1"/>
</dbReference>
<evidence type="ECO:0000313" key="9">
    <source>
        <dbReference type="Proteomes" id="UP001367676"/>
    </source>
</evidence>
<dbReference type="EMBL" id="JBBCAQ010000034">
    <property type="protein sequence ID" value="KAK7579842.1"/>
    <property type="molecule type" value="Genomic_DNA"/>
</dbReference>